<reference evidence="1 2" key="1">
    <citation type="submission" date="2018-07" db="EMBL/GenBank/DDBJ databases">
        <title>Genomic Encyclopedia of Type Strains, Phase IV (KMG-IV): sequencing the most valuable type-strain genomes for metagenomic binning, comparative biology and taxonomic classification.</title>
        <authorList>
            <person name="Goeker M."/>
        </authorList>
    </citation>
    <scope>NUCLEOTIDE SEQUENCE [LARGE SCALE GENOMIC DNA]</scope>
    <source>
        <strain evidence="1 2">DSM 26407</strain>
    </source>
</reference>
<dbReference type="AlphaFoldDB" id="A0A369C4S7"/>
<gene>
    <name evidence="1" type="ORF">DFQ59_10876</name>
</gene>
<accession>A0A369C4S7</accession>
<dbReference type="EMBL" id="QPJY01000008">
    <property type="protein sequence ID" value="RCX28048.1"/>
    <property type="molecule type" value="Genomic_DNA"/>
</dbReference>
<protein>
    <submittedName>
        <fullName evidence="1">Uncharacterized protein</fullName>
    </submittedName>
</protein>
<proteinExistence type="predicted"/>
<name>A0A369C4S7_9GAMM</name>
<evidence type="ECO:0000313" key="2">
    <source>
        <dbReference type="Proteomes" id="UP000252707"/>
    </source>
</evidence>
<comment type="caution">
    <text evidence="1">The sequence shown here is derived from an EMBL/GenBank/DDBJ whole genome shotgun (WGS) entry which is preliminary data.</text>
</comment>
<dbReference type="Proteomes" id="UP000252707">
    <property type="component" value="Unassembled WGS sequence"/>
</dbReference>
<keyword evidence="2" id="KW-1185">Reference proteome</keyword>
<evidence type="ECO:0000313" key="1">
    <source>
        <dbReference type="EMBL" id="RCX28048.1"/>
    </source>
</evidence>
<dbReference type="RefSeq" id="WP_114280469.1">
    <property type="nucleotide sequence ID" value="NZ_QPJY01000008.1"/>
</dbReference>
<sequence length="134" mass="15053">MDAQTLIDAAYLRHSNKEDPDALRRNLPDVLRTVLDLLLHGIDFEGEPKSSAASAARMLACMVATLEERPPAYIDATRALMRRTEDVYERALGMLSFIAQSDPYVREILDQVTAGNLGVREALAKLDSLWHWSR</sequence>
<organism evidence="1 2">
    <name type="scientific">Thioalbus denitrificans</name>
    <dbReference type="NCBI Taxonomy" id="547122"/>
    <lineage>
        <taxon>Bacteria</taxon>
        <taxon>Pseudomonadati</taxon>
        <taxon>Pseudomonadota</taxon>
        <taxon>Gammaproteobacteria</taxon>
        <taxon>Chromatiales</taxon>
        <taxon>Ectothiorhodospiraceae</taxon>
        <taxon>Thioalbus</taxon>
    </lineage>
</organism>